<dbReference type="Proteomes" id="UP001139971">
    <property type="component" value="Unassembled WGS sequence"/>
</dbReference>
<dbReference type="GO" id="GO:0051082">
    <property type="term" value="F:unfolded protein binding"/>
    <property type="evidence" value="ECO:0007669"/>
    <property type="project" value="InterPro"/>
</dbReference>
<dbReference type="GO" id="GO:0050821">
    <property type="term" value="P:protein stabilization"/>
    <property type="evidence" value="ECO:0007669"/>
    <property type="project" value="TreeGrafter"/>
</dbReference>
<name>A0A9X3YH21_9GAMM</name>
<comment type="caution">
    <text evidence="3">The sequence shown here is derived from an EMBL/GenBank/DDBJ whole genome shotgun (WGS) entry which is preliminary data.</text>
</comment>
<evidence type="ECO:0000313" key="4">
    <source>
        <dbReference type="Proteomes" id="UP001139971"/>
    </source>
</evidence>
<evidence type="ECO:0000256" key="2">
    <source>
        <dbReference type="PIRNR" id="PIRNR002094"/>
    </source>
</evidence>
<dbReference type="InterPro" id="IPR024930">
    <property type="entry name" value="Skp_dom_sf"/>
</dbReference>
<evidence type="ECO:0000313" key="3">
    <source>
        <dbReference type="EMBL" id="MDC8012204.1"/>
    </source>
</evidence>
<gene>
    <name evidence="3" type="ORF">OD750_006550</name>
</gene>
<evidence type="ECO:0000256" key="1">
    <source>
        <dbReference type="ARBA" id="ARBA00022729"/>
    </source>
</evidence>
<dbReference type="Pfam" id="PF03938">
    <property type="entry name" value="OmpH"/>
    <property type="match status" value="1"/>
</dbReference>
<accession>A0A9X3YH21</accession>
<dbReference type="EMBL" id="JAOVZO020000003">
    <property type="protein sequence ID" value="MDC8012204.1"/>
    <property type="molecule type" value="Genomic_DNA"/>
</dbReference>
<dbReference type="GO" id="GO:0005829">
    <property type="term" value="C:cytosol"/>
    <property type="evidence" value="ECO:0007669"/>
    <property type="project" value="TreeGrafter"/>
</dbReference>
<comment type="similarity">
    <text evidence="2">Belongs to the skp family.</text>
</comment>
<organism evidence="3 4">
    <name type="scientific">Tahibacter soli</name>
    <dbReference type="NCBI Taxonomy" id="2983605"/>
    <lineage>
        <taxon>Bacteria</taxon>
        <taxon>Pseudomonadati</taxon>
        <taxon>Pseudomonadota</taxon>
        <taxon>Gammaproteobacteria</taxon>
        <taxon>Lysobacterales</taxon>
        <taxon>Rhodanobacteraceae</taxon>
        <taxon>Tahibacter</taxon>
    </lineage>
</organism>
<sequence>MSQRANGRWALTAALALLPVVASAQGKLGYVDMKRLLDSAPQVQAGRERLQREFAGRDTALKADETRLAELKKAYDRDAPLLSKADADARKREIDALDRSIKRVRDELRTELKTRSDAELDKSWQEINNVVVEYAREQGLDLVVPSPVVYADPRIDITDRVLERLRRTYTAPTPKP</sequence>
<dbReference type="SUPFAM" id="SSF111384">
    <property type="entry name" value="OmpH-like"/>
    <property type="match status" value="1"/>
</dbReference>
<dbReference type="AlphaFoldDB" id="A0A9X3YH21"/>
<reference evidence="3" key="1">
    <citation type="submission" date="2023-02" db="EMBL/GenBank/DDBJ databases">
        <title>Tahibacter soli sp. nov. isolated from soil.</title>
        <authorList>
            <person name="Baek J.H."/>
            <person name="Lee J.K."/>
            <person name="Choi D.G."/>
            <person name="Jeon C.O."/>
        </authorList>
    </citation>
    <scope>NUCLEOTIDE SEQUENCE</scope>
    <source>
        <strain evidence="3">BL</strain>
    </source>
</reference>
<dbReference type="InterPro" id="IPR005632">
    <property type="entry name" value="Chaperone_Skp"/>
</dbReference>
<dbReference type="PANTHER" id="PTHR35089:SF1">
    <property type="entry name" value="CHAPERONE PROTEIN SKP"/>
    <property type="match status" value="1"/>
</dbReference>
<protein>
    <submittedName>
        <fullName evidence="3">OmpH family outer membrane protein</fullName>
    </submittedName>
</protein>
<dbReference type="PIRSF" id="PIRSF002094">
    <property type="entry name" value="OMP26_Skp"/>
    <property type="match status" value="1"/>
</dbReference>
<dbReference type="Gene3D" id="3.30.910.20">
    <property type="entry name" value="Skp domain"/>
    <property type="match status" value="1"/>
</dbReference>
<keyword evidence="1" id="KW-0732">Signal</keyword>
<keyword evidence="4" id="KW-1185">Reference proteome</keyword>
<dbReference type="SMART" id="SM00935">
    <property type="entry name" value="OmpH"/>
    <property type="match status" value="1"/>
</dbReference>
<dbReference type="RefSeq" id="WP_263543452.1">
    <property type="nucleotide sequence ID" value="NZ_JAOVZO020000003.1"/>
</dbReference>
<proteinExistence type="inferred from homology"/>
<dbReference type="PANTHER" id="PTHR35089">
    <property type="entry name" value="CHAPERONE PROTEIN SKP"/>
    <property type="match status" value="1"/>
</dbReference>